<evidence type="ECO:0000313" key="3">
    <source>
        <dbReference type="Proteomes" id="UP001139461"/>
    </source>
</evidence>
<organism evidence="2 3">
    <name type="scientific">Aequorivita vitellina</name>
    <dbReference type="NCBI Taxonomy" id="2874475"/>
    <lineage>
        <taxon>Bacteria</taxon>
        <taxon>Pseudomonadati</taxon>
        <taxon>Bacteroidota</taxon>
        <taxon>Flavobacteriia</taxon>
        <taxon>Flavobacteriales</taxon>
        <taxon>Flavobacteriaceae</taxon>
        <taxon>Aequorivita</taxon>
    </lineage>
</organism>
<keyword evidence="1" id="KW-0472">Membrane</keyword>
<sequence length="131" mass="15129">MKSDTFYFLPALLVLVTVPLYFIQKLVVNSLADSYTFYYSVSNIYVFHFVVTLIILSVLYFVSKKAPNYTGFTFLGFVLLKMIAAIVFLIPLIKMEAVSKIPDFVSFFAPYFLYLFLEIVLTIRLLRQSTT</sequence>
<feature type="transmembrane region" description="Helical" evidence="1">
    <location>
        <begin position="105"/>
        <end position="126"/>
    </location>
</feature>
<protein>
    <submittedName>
        <fullName evidence="2">Uncharacterized protein</fullName>
    </submittedName>
</protein>
<dbReference type="EMBL" id="JAIRBA010000001">
    <property type="protein sequence ID" value="MCG2417410.1"/>
    <property type="molecule type" value="Genomic_DNA"/>
</dbReference>
<feature type="transmembrane region" description="Helical" evidence="1">
    <location>
        <begin position="44"/>
        <end position="62"/>
    </location>
</feature>
<dbReference type="AlphaFoldDB" id="A0A9X1U093"/>
<keyword evidence="1" id="KW-0812">Transmembrane</keyword>
<keyword evidence="3" id="KW-1185">Reference proteome</keyword>
<name>A0A9X1U093_9FLAO</name>
<dbReference type="Proteomes" id="UP001139461">
    <property type="component" value="Unassembled WGS sequence"/>
</dbReference>
<proteinExistence type="predicted"/>
<feature type="transmembrane region" description="Helical" evidence="1">
    <location>
        <begin position="7"/>
        <end position="24"/>
    </location>
</feature>
<gene>
    <name evidence="2" type="ORF">K8089_00140</name>
</gene>
<accession>A0A9X1U093</accession>
<feature type="transmembrane region" description="Helical" evidence="1">
    <location>
        <begin position="74"/>
        <end position="93"/>
    </location>
</feature>
<keyword evidence="1" id="KW-1133">Transmembrane helix</keyword>
<reference evidence="2" key="1">
    <citation type="submission" date="2021-09" db="EMBL/GenBank/DDBJ databases">
        <title>Genome of Aequorivita sp. strain F47161.</title>
        <authorList>
            <person name="Wang Y."/>
        </authorList>
    </citation>
    <scope>NUCLEOTIDE SEQUENCE</scope>
    <source>
        <strain evidence="2">F47161</strain>
    </source>
</reference>
<comment type="caution">
    <text evidence="2">The sequence shown here is derived from an EMBL/GenBank/DDBJ whole genome shotgun (WGS) entry which is preliminary data.</text>
</comment>
<evidence type="ECO:0000256" key="1">
    <source>
        <dbReference type="SAM" id="Phobius"/>
    </source>
</evidence>
<evidence type="ECO:0000313" key="2">
    <source>
        <dbReference type="EMBL" id="MCG2417410.1"/>
    </source>
</evidence>